<organism evidence="13">
    <name type="scientific">Streptomyces thermotolerans</name>
    <dbReference type="NCBI Taxonomy" id="80858"/>
    <lineage>
        <taxon>Bacteria</taxon>
        <taxon>Bacillati</taxon>
        <taxon>Actinomycetota</taxon>
        <taxon>Actinomycetes</taxon>
        <taxon>Kitasatosporales</taxon>
        <taxon>Streptomycetaceae</taxon>
        <taxon>Streptomyces</taxon>
    </lineage>
</organism>
<reference evidence="13" key="1">
    <citation type="submission" date="2015-05" db="EMBL/GenBank/DDBJ databases">
        <title>Characterization of AcyB2 and Trm22 as positive transcriptional regulators for Carbomycin biosynthesis in Streptomyces thermotolerans ATCC 11416.</title>
        <authorList>
            <person name="Zhong J."/>
            <person name="Dai J."/>
            <person name="Wang Y."/>
            <person name="He W."/>
        </authorList>
    </citation>
    <scope>NUCLEOTIDE SEQUENCE</scope>
    <source>
        <strain evidence="13">ATCC 11416</strain>
    </source>
</reference>
<dbReference type="Pfam" id="PF00483">
    <property type="entry name" value="NTP_transferase"/>
    <property type="match status" value="1"/>
</dbReference>
<evidence type="ECO:0000256" key="1">
    <source>
        <dbReference type="ARBA" id="ARBA00001946"/>
    </source>
</evidence>
<dbReference type="GO" id="GO:0019318">
    <property type="term" value="P:hexose metabolic process"/>
    <property type="evidence" value="ECO:0007669"/>
    <property type="project" value="UniProtKB-ARBA"/>
</dbReference>
<evidence type="ECO:0000313" key="13">
    <source>
        <dbReference type="EMBL" id="ALK28494.1"/>
    </source>
</evidence>
<keyword evidence="8 10" id="KW-0460">Magnesium</keyword>
<dbReference type="PANTHER" id="PTHR43532:SF1">
    <property type="entry name" value="GLUCOSE-1-PHOSPHATE THYMIDYLYLTRANSFERASE 1"/>
    <property type="match status" value="1"/>
</dbReference>
<dbReference type="InterPro" id="IPR005835">
    <property type="entry name" value="NTP_transferase_dom"/>
</dbReference>
<name>A0A0P0KM00_STRTH</name>
<evidence type="ECO:0000256" key="2">
    <source>
        <dbReference type="ARBA" id="ARBA00010480"/>
    </source>
</evidence>
<evidence type="ECO:0000256" key="9">
    <source>
        <dbReference type="ARBA" id="ARBA00049336"/>
    </source>
</evidence>
<protein>
    <recommendedName>
        <fullName evidence="4 10">Glucose-1-phosphate thymidylyltransferase</fullName>
        <ecNumber evidence="3 10">2.7.7.24</ecNumber>
    </recommendedName>
</protein>
<evidence type="ECO:0000256" key="4">
    <source>
        <dbReference type="ARBA" id="ARBA00017654"/>
    </source>
</evidence>
<dbReference type="NCBIfam" id="TIGR01207">
    <property type="entry name" value="rmlA"/>
    <property type="match status" value="1"/>
</dbReference>
<evidence type="ECO:0000259" key="12">
    <source>
        <dbReference type="Pfam" id="PF00483"/>
    </source>
</evidence>
<feature type="domain" description="Nucleotidyl transferase" evidence="12">
    <location>
        <begin position="16"/>
        <end position="249"/>
    </location>
</feature>
<evidence type="ECO:0000256" key="3">
    <source>
        <dbReference type="ARBA" id="ARBA00012461"/>
    </source>
</evidence>
<dbReference type="CDD" id="cd02538">
    <property type="entry name" value="G1P_TT_short"/>
    <property type="match status" value="1"/>
</dbReference>
<dbReference type="GO" id="GO:0000271">
    <property type="term" value="P:polysaccharide biosynthetic process"/>
    <property type="evidence" value="ECO:0007669"/>
    <property type="project" value="UniProtKB-ARBA"/>
</dbReference>
<keyword evidence="5 10" id="KW-0808">Transferase</keyword>
<dbReference type="AlphaFoldDB" id="A0A0P0KM00"/>
<dbReference type="Gene3D" id="3.90.550.10">
    <property type="entry name" value="Spore Coat Polysaccharide Biosynthesis Protein SpsA, Chain A"/>
    <property type="match status" value="1"/>
</dbReference>
<comment type="similarity">
    <text evidence="2 10">Belongs to the glucose-1-phosphate thymidylyltransferase family.</text>
</comment>
<dbReference type="InterPro" id="IPR029044">
    <property type="entry name" value="Nucleotide-diphossugar_trans"/>
</dbReference>
<dbReference type="InterPro" id="IPR005907">
    <property type="entry name" value="G1P_thy_trans_s"/>
</dbReference>
<dbReference type="SUPFAM" id="SSF53448">
    <property type="entry name" value="Nucleotide-diphospho-sugar transferases"/>
    <property type="match status" value="1"/>
</dbReference>
<evidence type="ECO:0000256" key="6">
    <source>
        <dbReference type="ARBA" id="ARBA00022695"/>
    </source>
</evidence>
<evidence type="ECO:0000256" key="10">
    <source>
        <dbReference type="RuleBase" id="RU003706"/>
    </source>
</evidence>
<comment type="cofactor">
    <cofactor evidence="1">
        <name>Mg(2+)</name>
        <dbReference type="ChEBI" id="CHEBI:18420"/>
    </cofactor>
</comment>
<dbReference type="EC" id="2.7.7.24" evidence="3 10"/>
<dbReference type="GO" id="GO:0046872">
    <property type="term" value="F:metal ion binding"/>
    <property type="evidence" value="ECO:0007669"/>
    <property type="project" value="UniProtKB-KW"/>
</dbReference>
<gene>
    <name evidence="13" type="primary">cbm5</name>
</gene>
<dbReference type="EMBL" id="KR818745">
    <property type="protein sequence ID" value="ALK28494.1"/>
    <property type="molecule type" value="Genomic_DNA"/>
</dbReference>
<sequence length="334" mass="36270">MTDTTSRRPGTGCGVKGIILAGGGGTRLRPLTGVLSKQVLPVYDKPMIHYPLSVLMLAGIREILVISSPEHLDLFRRLLGDGSRLGLDISYAEQPEPRGIAQALTIGSGHIGDSQVALILGDNIFHGPGFASVLQDSILHLDGCALFGYPVSDPWRYGVGEIDDQGLLLSLEEKPSHPRSNLAITGLYLYDNDVVDIAADIRPSARGELEITDVNQVYLEQKRARLIELGRGFAWLDMGTHDSLLQAGQYVQLLGQRQGVRIACVEEIALRMGFIDADALFALGREYGNSTYGAYLTEVASRTGDEGGLTDGFTEARRPESAQRTWSQPPRKGR</sequence>
<comment type="catalytic activity">
    <reaction evidence="9 10">
        <text>dTTP + alpha-D-glucose 1-phosphate + H(+) = dTDP-alpha-D-glucose + diphosphate</text>
        <dbReference type="Rhea" id="RHEA:15225"/>
        <dbReference type="ChEBI" id="CHEBI:15378"/>
        <dbReference type="ChEBI" id="CHEBI:33019"/>
        <dbReference type="ChEBI" id="CHEBI:37568"/>
        <dbReference type="ChEBI" id="CHEBI:57477"/>
        <dbReference type="ChEBI" id="CHEBI:58601"/>
        <dbReference type="EC" id="2.7.7.24"/>
    </reaction>
</comment>
<evidence type="ECO:0000256" key="11">
    <source>
        <dbReference type="SAM" id="MobiDB-lite"/>
    </source>
</evidence>
<dbReference type="GO" id="GO:0008879">
    <property type="term" value="F:glucose-1-phosphate thymidylyltransferase activity"/>
    <property type="evidence" value="ECO:0007669"/>
    <property type="project" value="UniProtKB-EC"/>
</dbReference>
<feature type="region of interest" description="Disordered" evidence="11">
    <location>
        <begin position="304"/>
        <end position="334"/>
    </location>
</feature>
<accession>A0A0P0KM00</accession>
<comment type="function">
    <text evidence="10">Catalyzes the formation of dTDP-glucose, from dTTP and glucose 1-phosphate, as well as its pyrophosphorolysis.</text>
</comment>
<evidence type="ECO:0000256" key="7">
    <source>
        <dbReference type="ARBA" id="ARBA00022723"/>
    </source>
</evidence>
<keyword evidence="7 10" id="KW-0479">Metal-binding</keyword>
<dbReference type="PANTHER" id="PTHR43532">
    <property type="entry name" value="GLUCOSE-1-PHOSPHATE THYMIDYLYLTRANSFERASE"/>
    <property type="match status" value="1"/>
</dbReference>
<evidence type="ECO:0000256" key="8">
    <source>
        <dbReference type="ARBA" id="ARBA00022842"/>
    </source>
</evidence>
<dbReference type="FunFam" id="3.90.550.10:FF:000023">
    <property type="entry name" value="Glucose-1-phosphate thymidylyltransferase"/>
    <property type="match status" value="1"/>
</dbReference>
<proteinExistence type="inferred from homology"/>
<keyword evidence="6 10" id="KW-0548">Nucleotidyltransferase</keyword>
<evidence type="ECO:0000256" key="5">
    <source>
        <dbReference type="ARBA" id="ARBA00022679"/>
    </source>
</evidence>